<evidence type="ECO:0008006" key="4">
    <source>
        <dbReference type="Google" id="ProtNLM"/>
    </source>
</evidence>
<accession>A0ABV1EQY5</accession>
<protein>
    <recommendedName>
        <fullName evidence="4">DUF5666 domain-containing protein</fullName>
    </recommendedName>
</protein>
<gene>
    <name evidence="2" type="ORF">WMO45_10710</name>
</gene>
<keyword evidence="3" id="KW-1185">Reference proteome</keyword>
<feature type="chain" id="PRO_5046121236" description="DUF5666 domain-containing protein" evidence="1">
    <location>
        <begin position="21"/>
        <end position="115"/>
    </location>
</feature>
<name>A0ABV1EQY5_9FIRM</name>
<dbReference type="EMBL" id="JBBMFT010000007">
    <property type="protein sequence ID" value="MEQ2456997.1"/>
    <property type="molecule type" value="Genomic_DNA"/>
</dbReference>
<sequence length="115" mass="12104">MNRHAPKALLLAGFLMLALAACKPNVPVPASSPSAPVESPEETVRTFEGVLNLVDTGLDYLVLVDDDGNFYRFNLNGVSTDDLVPGDHVKASYTGTLSAEDGSITATLTALEKIA</sequence>
<reference evidence="2 3" key="1">
    <citation type="submission" date="2024-03" db="EMBL/GenBank/DDBJ databases">
        <title>Human intestinal bacterial collection.</title>
        <authorList>
            <person name="Pauvert C."/>
            <person name="Hitch T.C.A."/>
            <person name="Clavel T."/>
        </authorList>
    </citation>
    <scope>NUCLEOTIDE SEQUENCE [LARGE SCALE GENOMIC DNA]</scope>
    <source>
        <strain evidence="2 3">CLA-AP-H34</strain>
    </source>
</reference>
<dbReference type="Proteomes" id="UP001440599">
    <property type="component" value="Unassembled WGS sequence"/>
</dbReference>
<dbReference type="PROSITE" id="PS51257">
    <property type="entry name" value="PROKAR_LIPOPROTEIN"/>
    <property type="match status" value="1"/>
</dbReference>
<comment type="caution">
    <text evidence="2">The sequence shown here is derived from an EMBL/GenBank/DDBJ whole genome shotgun (WGS) entry which is preliminary data.</text>
</comment>
<feature type="signal peptide" evidence="1">
    <location>
        <begin position="1"/>
        <end position="20"/>
    </location>
</feature>
<keyword evidence="1" id="KW-0732">Signal</keyword>
<evidence type="ECO:0000313" key="3">
    <source>
        <dbReference type="Proteomes" id="UP001440599"/>
    </source>
</evidence>
<evidence type="ECO:0000313" key="2">
    <source>
        <dbReference type="EMBL" id="MEQ2456997.1"/>
    </source>
</evidence>
<evidence type="ECO:0000256" key="1">
    <source>
        <dbReference type="SAM" id="SignalP"/>
    </source>
</evidence>
<organism evidence="2 3">
    <name type="scientific">Flavonifractor hominis</name>
    <dbReference type="NCBI Taxonomy" id="3133178"/>
    <lineage>
        <taxon>Bacteria</taxon>
        <taxon>Bacillati</taxon>
        <taxon>Bacillota</taxon>
        <taxon>Clostridia</taxon>
        <taxon>Eubacteriales</taxon>
        <taxon>Oscillospiraceae</taxon>
        <taxon>Flavonifractor</taxon>
    </lineage>
</organism>
<dbReference type="RefSeq" id="WP_349140757.1">
    <property type="nucleotide sequence ID" value="NZ_JBBMFT010000007.1"/>
</dbReference>
<proteinExistence type="predicted"/>